<dbReference type="Bgee" id="WBGene00269385">
    <property type="expression patterns" value="Expressed in adult organism"/>
</dbReference>
<dbReference type="Proteomes" id="UP000001940">
    <property type="component" value="Chromosome V"/>
</dbReference>
<protein>
    <submittedName>
        <fullName evidence="2">ESAT-6 secretion machinery protein EssA</fullName>
    </submittedName>
</protein>
<feature type="transmembrane region" description="Helical" evidence="1">
    <location>
        <begin position="45"/>
        <end position="70"/>
    </location>
</feature>
<evidence type="ECO:0000313" key="2">
    <source>
        <dbReference type="EMBL" id="CZR14570.1"/>
    </source>
</evidence>
<dbReference type="AlphaFoldDB" id="A0A131MBN9"/>
<gene>
    <name evidence="2" type="ORF">CELE_F41F3.9</name>
    <name evidence="2 4" type="ORF">F41F3.9</name>
</gene>
<dbReference type="InParanoid" id="A0A131MBN9"/>
<dbReference type="SMR" id="A0A131MBN9"/>
<name>A0A131MBN9_CAEEL</name>
<keyword evidence="1" id="KW-1133">Transmembrane helix</keyword>
<dbReference type="WormBase" id="F41F3.9">
    <property type="protein sequence ID" value="CE51516"/>
    <property type="gene ID" value="WBGene00269385"/>
</dbReference>
<evidence type="ECO:0000313" key="3">
    <source>
        <dbReference type="Proteomes" id="UP000001940"/>
    </source>
</evidence>
<dbReference type="KEGG" id="cel:CELE_F41F3.9"/>
<reference evidence="2 3" key="1">
    <citation type="journal article" date="1998" name="Science">
        <title>Genome sequence of the nematode C. elegans: a platform for investigating biology.</title>
        <authorList>
            <consortium name="The C. elegans sequencing consortium"/>
            <person name="Sulson J.E."/>
            <person name="Waterston R."/>
        </authorList>
    </citation>
    <scope>NUCLEOTIDE SEQUENCE [LARGE SCALE GENOMIC DNA]</scope>
    <source>
        <strain evidence="2 3">Bristol N2</strain>
    </source>
</reference>
<dbReference type="AGR" id="WB:WBGene00269385"/>
<proteinExistence type="predicted"/>
<keyword evidence="1" id="KW-0472">Membrane</keyword>
<keyword evidence="3" id="KW-1185">Reference proteome</keyword>
<accession>A0A131MBN9</accession>
<dbReference type="GeneID" id="27219620"/>
<dbReference type="RefSeq" id="NP_001309645.1">
    <property type="nucleotide sequence ID" value="NM_001322551.1"/>
</dbReference>
<evidence type="ECO:0000256" key="1">
    <source>
        <dbReference type="SAM" id="Phobius"/>
    </source>
</evidence>
<organism evidence="2 3">
    <name type="scientific">Caenorhabditis elegans</name>
    <dbReference type="NCBI Taxonomy" id="6239"/>
    <lineage>
        <taxon>Eukaryota</taxon>
        <taxon>Metazoa</taxon>
        <taxon>Ecdysozoa</taxon>
        <taxon>Nematoda</taxon>
        <taxon>Chromadorea</taxon>
        <taxon>Rhabditida</taxon>
        <taxon>Rhabditina</taxon>
        <taxon>Rhabditomorpha</taxon>
        <taxon>Rhabditoidea</taxon>
        <taxon>Rhabditidae</taxon>
        <taxon>Peloderinae</taxon>
        <taxon>Caenorhabditis</taxon>
    </lineage>
</organism>
<sequence>MNQQTFDDDFKKMKAENAQKMQQNFGRSSNSGFSSNTSEDISSNMLYIILIPIGACVLIGIIALCIVFGCRIYNRRRYRNAYNGAGTG</sequence>
<keyword evidence="1" id="KW-0812">Transmembrane</keyword>
<evidence type="ECO:0000313" key="4">
    <source>
        <dbReference type="WormBase" id="F41F3.9"/>
    </source>
</evidence>
<dbReference type="EMBL" id="BX284605">
    <property type="protein sequence ID" value="CZR14570.1"/>
    <property type="molecule type" value="Genomic_DNA"/>
</dbReference>
<dbReference type="CTD" id="27219620"/>